<dbReference type="RefSeq" id="WP_345527480.1">
    <property type="nucleotide sequence ID" value="NZ_BAABKN010000015.1"/>
</dbReference>
<gene>
    <name evidence="3" type="ORF">GCM10023350_28630</name>
</gene>
<name>A0ABP8YX54_9ACTN</name>
<dbReference type="Gene3D" id="2.115.10.20">
    <property type="entry name" value="Glycosyl hydrolase domain, family 43"/>
    <property type="match status" value="1"/>
</dbReference>
<dbReference type="SUPFAM" id="SSF75005">
    <property type="entry name" value="Arabinanase/levansucrase/invertase"/>
    <property type="match status" value="1"/>
</dbReference>
<sequence length="173" mass="19446">MKPGPQCQDGVWFTGFNRVRDLLQADGQWYQTGAQNPFYNFRDPFTFQDPRYPNKTFMVFEGNSAGQRGSRSCTNQDLGYRPGDPHAEDLETVMDTGAILQMANIGLAVADNRQLTKWHFLPPILSANCVTDQTERPQIYLQGGKYYLFTISHRGTFASGIDGPANRAITVSR</sequence>
<accession>A0ABP8YX54</accession>
<evidence type="ECO:0000313" key="4">
    <source>
        <dbReference type="Proteomes" id="UP001499882"/>
    </source>
</evidence>
<dbReference type="Proteomes" id="UP001499882">
    <property type="component" value="Unassembled WGS sequence"/>
</dbReference>
<reference evidence="4" key="1">
    <citation type="journal article" date="2019" name="Int. J. Syst. Evol. Microbiol.">
        <title>The Global Catalogue of Microorganisms (GCM) 10K type strain sequencing project: providing services to taxonomists for standard genome sequencing and annotation.</title>
        <authorList>
            <consortium name="The Broad Institute Genomics Platform"/>
            <consortium name="The Broad Institute Genome Sequencing Center for Infectious Disease"/>
            <person name="Wu L."/>
            <person name="Ma J."/>
        </authorList>
    </citation>
    <scope>NUCLEOTIDE SEQUENCE [LARGE SCALE GENOMIC DNA]</scope>
    <source>
        <strain evidence="4">JCM 18532</strain>
    </source>
</reference>
<keyword evidence="4" id="KW-1185">Reference proteome</keyword>
<proteinExistence type="inferred from homology"/>
<organism evidence="3 4">
    <name type="scientific">Nocardioides endophyticus</name>
    <dbReference type="NCBI Taxonomy" id="1353775"/>
    <lineage>
        <taxon>Bacteria</taxon>
        <taxon>Bacillati</taxon>
        <taxon>Actinomycetota</taxon>
        <taxon>Actinomycetes</taxon>
        <taxon>Propionibacteriales</taxon>
        <taxon>Nocardioidaceae</taxon>
        <taxon>Nocardioides</taxon>
    </lineage>
</organism>
<protein>
    <submittedName>
        <fullName evidence="3">Uncharacterized protein</fullName>
    </submittedName>
</protein>
<comment type="similarity">
    <text evidence="1 2">Belongs to the glycosyl hydrolase 68 family.</text>
</comment>
<dbReference type="Pfam" id="PF02435">
    <property type="entry name" value="Glyco_hydro_68"/>
    <property type="match status" value="1"/>
</dbReference>
<dbReference type="EMBL" id="BAABKN010000015">
    <property type="protein sequence ID" value="GAA4742144.1"/>
    <property type="molecule type" value="Genomic_DNA"/>
</dbReference>
<evidence type="ECO:0000313" key="3">
    <source>
        <dbReference type="EMBL" id="GAA4742144.1"/>
    </source>
</evidence>
<dbReference type="InterPro" id="IPR003469">
    <property type="entry name" value="Glyco_hydro_68"/>
</dbReference>
<evidence type="ECO:0000256" key="2">
    <source>
        <dbReference type="RuleBase" id="RU361220"/>
    </source>
</evidence>
<dbReference type="InterPro" id="IPR023296">
    <property type="entry name" value="Glyco_hydro_beta-prop_sf"/>
</dbReference>
<comment type="caution">
    <text evidence="3">The sequence shown here is derived from an EMBL/GenBank/DDBJ whole genome shotgun (WGS) entry which is preliminary data.</text>
</comment>
<evidence type="ECO:0000256" key="1">
    <source>
        <dbReference type="ARBA" id="ARBA00006775"/>
    </source>
</evidence>